<accession>F0ZGI0</accession>
<dbReference type="Gene3D" id="1.10.510.10">
    <property type="entry name" value="Transferase(Phosphotransferase) domain 1"/>
    <property type="match status" value="1"/>
</dbReference>
<dbReference type="PANTHER" id="PTHR48016:SF56">
    <property type="entry name" value="MAPKK KINASE"/>
    <property type="match status" value="1"/>
</dbReference>
<dbReference type="GO" id="GO:0044773">
    <property type="term" value="P:mitotic DNA damage checkpoint signaling"/>
    <property type="evidence" value="ECO:0000318"/>
    <property type="project" value="GO_Central"/>
</dbReference>
<dbReference type="PANTHER" id="PTHR48016">
    <property type="entry name" value="MAP KINASE KINASE KINASE SSK2-RELATED-RELATED"/>
    <property type="match status" value="1"/>
</dbReference>
<name>F0ZGI0_DICPU</name>
<dbReference type="GeneID" id="10503909"/>
<dbReference type="SMART" id="SM00220">
    <property type="entry name" value="S_TKc"/>
    <property type="match status" value="1"/>
</dbReference>
<evidence type="ECO:0000256" key="4">
    <source>
        <dbReference type="ARBA" id="ARBA00022840"/>
    </source>
</evidence>
<feature type="region of interest" description="Disordered" evidence="6">
    <location>
        <begin position="1"/>
        <end position="24"/>
    </location>
</feature>
<dbReference type="InterPro" id="IPR017441">
    <property type="entry name" value="Protein_kinase_ATP_BS"/>
</dbReference>
<evidence type="ECO:0000256" key="6">
    <source>
        <dbReference type="SAM" id="MobiDB-lite"/>
    </source>
</evidence>
<evidence type="ECO:0000313" key="8">
    <source>
        <dbReference type="EMBL" id="EGC36947.1"/>
    </source>
</evidence>
<dbReference type="InterPro" id="IPR000719">
    <property type="entry name" value="Prot_kinase_dom"/>
</dbReference>
<evidence type="ECO:0000259" key="7">
    <source>
        <dbReference type="PROSITE" id="PS50011"/>
    </source>
</evidence>
<dbReference type="GO" id="GO:0004674">
    <property type="term" value="F:protein serine/threonine kinase activity"/>
    <property type="evidence" value="ECO:0000318"/>
    <property type="project" value="GO_Central"/>
</dbReference>
<evidence type="ECO:0000256" key="1">
    <source>
        <dbReference type="ARBA" id="ARBA00022679"/>
    </source>
</evidence>
<keyword evidence="3" id="KW-0418">Kinase</keyword>
<dbReference type="eggNOG" id="KOG0032">
    <property type="taxonomic scope" value="Eukaryota"/>
</dbReference>
<feature type="binding site" evidence="5">
    <location>
        <position position="89"/>
    </location>
    <ligand>
        <name>ATP</name>
        <dbReference type="ChEBI" id="CHEBI:30616"/>
    </ligand>
</feature>
<dbReference type="STRING" id="5786.F0ZGI0"/>
<evidence type="ECO:0000256" key="5">
    <source>
        <dbReference type="PROSITE-ProRule" id="PRU10141"/>
    </source>
</evidence>
<dbReference type="GO" id="GO:0005634">
    <property type="term" value="C:nucleus"/>
    <property type="evidence" value="ECO:0000318"/>
    <property type="project" value="GO_Central"/>
</dbReference>
<dbReference type="PROSITE" id="PS00109">
    <property type="entry name" value="PROTEIN_KINASE_TYR"/>
    <property type="match status" value="1"/>
</dbReference>
<keyword evidence="9" id="KW-1185">Reference proteome</keyword>
<feature type="non-terminal residue" evidence="8">
    <location>
        <position position="264"/>
    </location>
</feature>
<dbReference type="Pfam" id="PF00069">
    <property type="entry name" value="Pkinase"/>
    <property type="match status" value="1"/>
</dbReference>
<sequence>MVGSYNSDNTNNNEGDNDNNNNNKYINNNKDYELYLNDFEKFKENLLKDGWEDFEFLGKGSYGIVIKAKKKDGQINGIDIRNKYCVIKKKLKNKKLIFDSESQILINILDFKNDYNYTNGENLLLRYYYHEVKIEDEQEYFYIYTEFFNGKSLHRHVKEKQRIDDQDIVNITWRLLVALHILHCNQIMHRDISPNNILVSDDFKDIKLIDFGSSSHIISSSKSLCAVGRVGTLGFIAPEIIFENNYVGRKSDIWSVGTIVLYML</sequence>
<dbReference type="InterPro" id="IPR050538">
    <property type="entry name" value="MAP_kinase_kinase_kinase"/>
</dbReference>
<feature type="domain" description="Protein kinase" evidence="7">
    <location>
        <begin position="51"/>
        <end position="264"/>
    </location>
</feature>
<keyword evidence="4 5" id="KW-0067">ATP-binding</keyword>
<dbReference type="InParanoid" id="F0ZGI0"/>
<dbReference type="Proteomes" id="UP000001064">
    <property type="component" value="Unassembled WGS sequence"/>
</dbReference>
<keyword evidence="2 5" id="KW-0547">Nucleotide-binding</keyword>
<dbReference type="InterPro" id="IPR011009">
    <property type="entry name" value="Kinase-like_dom_sf"/>
</dbReference>
<proteinExistence type="predicted"/>
<keyword evidence="1" id="KW-0808">Transferase</keyword>
<dbReference type="PROSITE" id="PS00107">
    <property type="entry name" value="PROTEIN_KINASE_ATP"/>
    <property type="match status" value="1"/>
</dbReference>
<dbReference type="KEGG" id="dpp:DICPUDRAFT_46831"/>
<dbReference type="PROSITE" id="PS50011">
    <property type="entry name" value="PROTEIN_KINASE_DOM"/>
    <property type="match status" value="1"/>
</dbReference>
<dbReference type="GO" id="GO:0005737">
    <property type="term" value="C:cytoplasm"/>
    <property type="evidence" value="ECO:0000318"/>
    <property type="project" value="GO_Central"/>
</dbReference>
<evidence type="ECO:0000256" key="3">
    <source>
        <dbReference type="ARBA" id="ARBA00022777"/>
    </source>
</evidence>
<dbReference type="SUPFAM" id="SSF56112">
    <property type="entry name" value="Protein kinase-like (PK-like)"/>
    <property type="match status" value="1"/>
</dbReference>
<reference evidence="9" key="1">
    <citation type="journal article" date="2011" name="Genome Biol.">
        <title>Comparative genomics of the social amoebae Dictyostelium discoideum and Dictyostelium purpureum.</title>
        <authorList>
            <consortium name="US DOE Joint Genome Institute (JGI-PGF)"/>
            <person name="Sucgang R."/>
            <person name="Kuo A."/>
            <person name="Tian X."/>
            <person name="Salerno W."/>
            <person name="Parikh A."/>
            <person name="Feasley C.L."/>
            <person name="Dalin E."/>
            <person name="Tu H."/>
            <person name="Huang E."/>
            <person name="Barry K."/>
            <person name="Lindquist E."/>
            <person name="Shapiro H."/>
            <person name="Bruce D."/>
            <person name="Schmutz J."/>
            <person name="Salamov A."/>
            <person name="Fey P."/>
            <person name="Gaudet P."/>
            <person name="Anjard C."/>
            <person name="Babu M.M."/>
            <person name="Basu S."/>
            <person name="Bushmanova Y."/>
            <person name="van der Wel H."/>
            <person name="Katoh-Kurasawa M."/>
            <person name="Dinh C."/>
            <person name="Coutinho P.M."/>
            <person name="Saito T."/>
            <person name="Elias M."/>
            <person name="Schaap P."/>
            <person name="Kay R.R."/>
            <person name="Henrissat B."/>
            <person name="Eichinger L."/>
            <person name="Rivero F."/>
            <person name="Putnam N.H."/>
            <person name="West C.M."/>
            <person name="Loomis W.F."/>
            <person name="Chisholm R.L."/>
            <person name="Shaulsky G."/>
            <person name="Strassmann J.E."/>
            <person name="Queller D.C."/>
            <person name="Kuspa A."/>
            <person name="Grigoriev I.V."/>
        </authorList>
    </citation>
    <scope>NUCLEOTIDE SEQUENCE [LARGE SCALE GENOMIC DNA]</scope>
    <source>
        <strain evidence="9">QSDP1</strain>
    </source>
</reference>
<organism evidence="8 9">
    <name type="scientific">Dictyostelium purpureum</name>
    <name type="common">Slime mold</name>
    <dbReference type="NCBI Taxonomy" id="5786"/>
    <lineage>
        <taxon>Eukaryota</taxon>
        <taxon>Amoebozoa</taxon>
        <taxon>Evosea</taxon>
        <taxon>Eumycetozoa</taxon>
        <taxon>Dictyostelia</taxon>
        <taxon>Dictyosteliales</taxon>
        <taxon>Dictyosteliaceae</taxon>
        <taxon>Dictyostelium</taxon>
    </lineage>
</organism>
<gene>
    <name evidence="8" type="ORF">DICPUDRAFT_46831</name>
</gene>
<protein>
    <recommendedName>
        <fullName evidence="7">Protein kinase domain-containing protein</fullName>
    </recommendedName>
</protein>
<dbReference type="InterPro" id="IPR008266">
    <property type="entry name" value="Tyr_kinase_AS"/>
</dbReference>
<dbReference type="GO" id="GO:0005524">
    <property type="term" value="F:ATP binding"/>
    <property type="evidence" value="ECO:0007669"/>
    <property type="project" value="UniProtKB-UniRule"/>
</dbReference>
<dbReference type="AlphaFoldDB" id="F0ZGI0"/>
<dbReference type="EMBL" id="GL871012">
    <property type="protein sequence ID" value="EGC36947.1"/>
    <property type="molecule type" value="Genomic_DNA"/>
</dbReference>
<dbReference type="VEuPathDB" id="AmoebaDB:DICPUDRAFT_46831"/>
<dbReference type="OrthoDB" id="1668230at2759"/>
<evidence type="ECO:0000256" key="2">
    <source>
        <dbReference type="ARBA" id="ARBA00022741"/>
    </source>
</evidence>
<evidence type="ECO:0000313" key="9">
    <source>
        <dbReference type="Proteomes" id="UP000001064"/>
    </source>
</evidence>
<dbReference type="RefSeq" id="XP_003286515.1">
    <property type="nucleotide sequence ID" value="XM_003286467.1"/>
</dbReference>